<dbReference type="AlphaFoldDB" id="A0A1C3RIT7"/>
<dbReference type="Proteomes" id="UP000231658">
    <property type="component" value="Unassembled WGS sequence"/>
</dbReference>
<dbReference type="STRING" id="1867952.MTBPR1_40211"/>
<proteinExistence type="predicted"/>
<accession>A0A1C3RIT7</accession>
<keyword evidence="2" id="KW-1185">Reference proteome</keyword>
<sequence>MEPLDWKETTNFFIPLEEYAIYGKNKSRGFIVLDDLVFYDVSHM</sequence>
<gene>
    <name evidence="1" type="ORF">MTBPR1_40211</name>
</gene>
<dbReference type="EMBL" id="FLYE01000034">
    <property type="protein sequence ID" value="SCA57188.1"/>
    <property type="molecule type" value="Genomic_DNA"/>
</dbReference>
<protein>
    <submittedName>
        <fullName evidence="1">Uncharacterized protein</fullName>
    </submittedName>
</protein>
<evidence type="ECO:0000313" key="2">
    <source>
        <dbReference type="Proteomes" id="UP000231658"/>
    </source>
</evidence>
<reference evidence="1 2" key="1">
    <citation type="submission" date="2016-07" db="EMBL/GenBank/DDBJ databases">
        <authorList>
            <person name="Lefevre C.T."/>
        </authorList>
    </citation>
    <scope>NUCLEOTIDE SEQUENCE [LARGE SCALE GENOMIC DNA]</scope>
    <source>
        <strain evidence="1">PR1</strain>
    </source>
</reference>
<organism evidence="1 2">
    <name type="scientific">Candidatus Terasakiella magnetica</name>
    <dbReference type="NCBI Taxonomy" id="1867952"/>
    <lineage>
        <taxon>Bacteria</taxon>
        <taxon>Pseudomonadati</taxon>
        <taxon>Pseudomonadota</taxon>
        <taxon>Alphaproteobacteria</taxon>
        <taxon>Rhodospirillales</taxon>
        <taxon>Terasakiellaceae</taxon>
        <taxon>Terasakiella</taxon>
    </lineage>
</organism>
<name>A0A1C3RIT7_9PROT</name>
<evidence type="ECO:0000313" key="1">
    <source>
        <dbReference type="EMBL" id="SCA57188.1"/>
    </source>
</evidence>